<sequence length="175" mass="18967">MQLKVNDAGEKVLPHLAVLHLLHRQRAVAPSSLRAQYVHACALTLVIKQLAAPPKRRGSTHPEVVQSTPLRTAHAAEMILAAFRNRFRWRADTVSVDLFASFIRFGESLAGLVGWEFVATALSASGSGQICSQRSTKFSSNCNASRKIASSSIDATGQGRIVSKSMQWPDSSAIQ</sequence>
<organism evidence="1">
    <name type="scientific">Anopheles coluzzii</name>
    <name type="common">African malaria mosquito</name>
    <dbReference type="NCBI Taxonomy" id="1518534"/>
    <lineage>
        <taxon>Eukaryota</taxon>
        <taxon>Metazoa</taxon>
        <taxon>Ecdysozoa</taxon>
        <taxon>Arthropoda</taxon>
        <taxon>Hexapoda</taxon>
        <taxon>Insecta</taxon>
        <taxon>Pterygota</taxon>
        <taxon>Neoptera</taxon>
        <taxon>Endopterygota</taxon>
        <taxon>Diptera</taxon>
        <taxon>Nematocera</taxon>
        <taxon>Culicoidea</taxon>
        <taxon>Culicidae</taxon>
        <taxon>Anophelinae</taxon>
        <taxon>Anopheles</taxon>
    </lineage>
</organism>
<dbReference type="Proteomes" id="UP000075882">
    <property type="component" value="Unassembled WGS sequence"/>
</dbReference>
<evidence type="ECO:0000313" key="1">
    <source>
        <dbReference type="EnsemblMetazoa" id="ACOM040490-PA.1"/>
    </source>
</evidence>
<name>A0A8W7PZS4_ANOCL</name>
<accession>A0A8W7PZS4</accession>
<protein>
    <submittedName>
        <fullName evidence="1">Uncharacterized protein</fullName>
    </submittedName>
</protein>
<proteinExistence type="predicted"/>
<dbReference type="EnsemblMetazoa" id="ACOM040490-RA">
    <property type="protein sequence ID" value="ACOM040490-PA.1"/>
    <property type="gene ID" value="ACOM040490"/>
</dbReference>
<reference evidence="1" key="1">
    <citation type="submission" date="2022-08" db="UniProtKB">
        <authorList>
            <consortium name="EnsemblMetazoa"/>
        </authorList>
    </citation>
    <scope>IDENTIFICATION</scope>
</reference>
<dbReference type="AlphaFoldDB" id="A0A8W7PZS4"/>